<dbReference type="Proteomes" id="UP000085678">
    <property type="component" value="Unplaced"/>
</dbReference>
<name>A0A1S3JVR9_LINAN</name>
<gene>
    <name evidence="7" type="primary">LOC106176580</name>
</gene>
<dbReference type="InterPro" id="IPR003591">
    <property type="entry name" value="Leu-rich_rpt_typical-subtyp"/>
</dbReference>
<feature type="region of interest" description="Disordered" evidence="3">
    <location>
        <begin position="560"/>
        <end position="583"/>
    </location>
</feature>
<dbReference type="PROSITE" id="PS51450">
    <property type="entry name" value="LRR"/>
    <property type="match status" value="3"/>
</dbReference>
<evidence type="ECO:0000256" key="3">
    <source>
        <dbReference type="SAM" id="MobiDB-lite"/>
    </source>
</evidence>
<organism evidence="6 7">
    <name type="scientific">Lingula anatina</name>
    <name type="common">Brachiopod</name>
    <name type="synonym">Lingula unguis</name>
    <dbReference type="NCBI Taxonomy" id="7574"/>
    <lineage>
        <taxon>Eukaryota</taxon>
        <taxon>Metazoa</taxon>
        <taxon>Spiralia</taxon>
        <taxon>Lophotrochozoa</taxon>
        <taxon>Brachiopoda</taxon>
        <taxon>Linguliformea</taxon>
        <taxon>Lingulata</taxon>
        <taxon>Lingulida</taxon>
        <taxon>Linguloidea</taxon>
        <taxon>Lingulidae</taxon>
        <taxon>Lingula</taxon>
    </lineage>
</organism>
<dbReference type="FunFam" id="3.80.10.10:FF:001164">
    <property type="entry name" value="GH01279p"/>
    <property type="match status" value="1"/>
</dbReference>
<dbReference type="InterPro" id="IPR001611">
    <property type="entry name" value="Leu-rich_rpt"/>
</dbReference>
<dbReference type="OrthoDB" id="6287021at2759"/>
<evidence type="ECO:0000256" key="4">
    <source>
        <dbReference type="SAM" id="Phobius"/>
    </source>
</evidence>
<keyword evidence="1" id="KW-0433">Leucine-rich repeat</keyword>
<protein>
    <submittedName>
        <fullName evidence="7">Insulin-like growth factor-binding protein complex acid labile subunit</fullName>
    </submittedName>
</protein>
<dbReference type="PANTHER" id="PTHR24369">
    <property type="entry name" value="ANTIGEN BSP, PUTATIVE-RELATED"/>
    <property type="match status" value="1"/>
</dbReference>
<keyword evidence="5" id="KW-0732">Signal</keyword>
<feature type="signal peptide" evidence="5">
    <location>
        <begin position="1"/>
        <end position="33"/>
    </location>
</feature>
<feature type="chain" id="PRO_5010342634" evidence="5">
    <location>
        <begin position="34"/>
        <end position="643"/>
    </location>
</feature>
<dbReference type="SMART" id="SM00365">
    <property type="entry name" value="LRR_SD22"/>
    <property type="match status" value="7"/>
</dbReference>
<keyword evidence="6" id="KW-1185">Reference proteome</keyword>
<accession>A0A1S3JVR9</accession>
<dbReference type="SMART" id="SM00369">
    <property type="entry name" value="LRR_TYP"/>
    <property type="match status" value="16"/>
</dbReference>
<dbReference type="Pfam" id="PF13855">
    <property type="entry name" value="LRR_8"/>
    <property type="match status" value="4"/>
</dbReference>
<dbReference type="Gene3D" id="3.80.10.10">
    <property type="entry name" value="Ribonuclease Inhibitor"/>
    <property type="match status" value="3"/>
</dbReference>
<dbReference type="KEGG" id="lak:106176580"/>
<dbReference type="PANTHER" id="PTHR24369:SF213">
    <property type="entry name" value="INSULIN LIKE GROWTH FACTOR BINDING PROTEIN ACID LABILE SUBUNIT"/>
    <property type="match status" value="1"/>
</dbReference>
<evidence type="ECO:0000313" key="6">
    <source>
        <dbReference type="Proteomes" id="UP000085678"/>
    </source>
</evidence>
<reference evidence="7" key="1">
    <citation type="submission" date="2025-08" db="UniProtKB">
        <authorList>
            <consortium name="RefSeq"/>
        </authorList>
    </citation>
    <scope>IDENTIFICATION</scope>
    <source>
        <tissue evidence="7">Gonads</tissue>
    </source>
</reference>
<dbReference type="GeneID" id="106176580"/>
<feature type="transmembrane region" description="Helical" evidence="4">
    <location>
        <begin position="590"/>
        <end position="612"/>
    </location>
</feature>
<dbReference type="InterPro" id="IPR032675">
    <property type="entry name" value="LRR_dom_sf"/>
</dbReference>
<keyword evidence="4" id="KW-0472">Membrane</keyword>
<dbReference type="AlphaFoldDB" id="A0A1S3JVR9"/>
<dbReference type="SUPFAM" id="SSF52058">
    <property type="entry name" value="L domain-like"/>
    <property type="match status" value="2"/>
</dbReference>
<sequence>MMAMKVFVERASVSVRLFLLVVTLNLIVAGAHGGCPSILPSACNCATRIENLQEITSVKCVGKGLADTPLFTYQANRSVHILDLRRNELTSIANYAFDGLYGVRILWLDQNQISTIASNAFSAISSTLQQLHLNYNQLPRIPLNGLKVLTKLQRLELRYNKIVNLGLTDLEGLNELKHLDLQSNDISAIAEAQFSKFPNLGLLSLGENRIADLPTRAFEGIENLTSLSLSDNLLTETPLDTYERLRQLEIFDFNRNRISELNVALFQRLTGLRNIYGSGNNLEKIERGTFDNLHSLTTLDLSNNRFHTLASDTFNGLAMSLVTLNLMNNNLTEDSVLPAIHSLTNLQRLLLSGNAFQILGANAFQSLSKLKELFLARNNIRRVNNSAFSGLEESLEVLHLEHNRLLKLPYLKNLTNLREFYFGGNALGVIPKRAFDGLELTRLDLSQTNITSKLASLPPEAFQGLEEYLENLDLHGNFLETVHHCVFRWLKRLKILDISFNPLSCDCRMLWLHFTFRDVTYNRARCDRSANKGESWEESSAVESFTVSGCSSDEIANCTDPPVPSSTNTPTSQPPPGDQPRQLTADKDTVVVIVLVCVCGLALLAVIVGFICSCSQRRRVLKNDFPMSDTSSTVYSTSSVFKR</sequence>
<dbReference type="InParanoid" id="A0A1S3JVR9"/>
<evidence type="ECO:0000313" key="7">
    <source>
        <dbReference type="RefSeq" id="XP_013414505.1"/>
    </source>
</evidence>
<keyword evidence="2" id="KW-0677">Repeat</keyword>
<keyword evidence="4" id="KW-1133">Transmembrane helix</keyword>
<proteinExistence type="predicted"/>
<dbReference type="STRING" id="7574.A0A1S3JVR9"/>
<dbReference type="GO" id="GO:0005886">
    <property type="term" value="C:plasma membrane"/>
    <property type="evidence" value="ECO:0007669"/>
    <property type="project" value="TreeGrafter"/>
</dbReference>
<evidence type="ECO:0000256" key="2">
    <source>
        <dbReference type="ARBA" id="ARBA00022737"/>
    </source>
</evidence>
<dbReference type="InterPro" id="IPR050541">
    <property type="entry name" value="LRR_TM_domain-containing"/>
</dbReference>
<evidence type="ECO:0000256" key="1">
    <source>
        <dbReference type="ARBA" id="ARBA00022614"/>
    </source>
</evidence>
<dbReference type="RefSeq" id="XP_013414505.1">
    <property type="nucleotide sequence ID" value="XM_013559051.1"/>
</dbReference>
<keyword evidence="4" id="KW-0812">Transmembrane</keyword>
<evidence type="ECO:0000256" key="5">
    <source>
        <dbReference type="SAM" id="SignalP"/>
    </source>
</evidence>